<accession>A0ABD0NG17</accession>
<feature type="non-terminal residue" evidence="3">
    <location>
        <position position="1"/>
    </location>
</feature>
<keyword evidence="2" id="KW-0677">Repeat</keyword>
<dbReference type="Gene3D" id="3.80.10.10">
    <property type="entry name" value="Ribonuclease Inhibitor"/>
    <property type="match status" value="1"/>
</dbReference>
<feature type="non-terminal residue" evidence="3">
    <location>
        <position position="58"/>
    </location>
</feature>
<dbReference type="InterPro" id="IPR032675">
    <property type="entry name" value="LRR_dom_sf"/>
</dbReference>
<dbReference type="InterPro" id="IPR001611">
    <property type="entry name" value="Leu-rich_rpt"/>
</dbReference>
<name>A0ABD0NG17_CIRMR</name>
<evidence type="ECO:0000256" key="2">
    <source>
        <dbReference type="ARBA" id="ARBA00022737"/>
    </source>
</evidence>
<sequence>LKSCDMTDDGCSALTSALKSNPLHMRELDLSENKLGEIGFKKLSDLLINPQCKLEILA</sequence>
<dbReference type="AlphaFoldDB" id="A0ABD0NG17"/>
<reference evidence="3 4" key="1">
    <citation type="submission" date="2024-05" db="EMBL/GenBank/DDBJ databases">
        <title>Genome sequencing and assembly of Indian major carp, Cirrhinus mrigala (Hamilton, 1822).</title>
        <authorList>
            <person name="Mohindra V."/>
            <person name="Chowdhury L.M."/>
            <person name="Lal K."/>
            <person name="Jena J.K."/>
        </authorList>
    </citation>
    <scope>NUCLEOTIDE SEQUENCE [LARGE SCALE GENOMIC DNA]</scope>
    <source>
        <strain evidence="3">CM1030</strain>
        <tissue evidence="3">Blood</tissue>
    </source>
</reference>
<dbReference type="EMBL" id="JAMKFB020000022">
    <property type="protein sequence ID" value="KAL0160934.1"/>
    <property type="molecule type" value="Genomic_DNA"/>
</dbReference>
<dbReference type="Pfam" id="PF13516">
    <property type="entry name" value="LRR_6"/>
    <property type="match status" value="2"/>
</dbReference>
<dbReference type="Proteomes" id="UP001529510">
    <property type="component" value="Unassembled WGS sequence"/>
</dbReference>
<evidence type="ECO:0000313" key="3">
    <source>
        <dbReference type="EMBL" id="KAL0160934.1"/>
    </source>
</evidence>
<evidence type="ECO:0000256" key="1">
    <source>
        <dbReference type="ARBA" id="ARBA00022614"/>
    </source>
</evidence>
<protein>
    <submittedName>
        <fullName evidence="3">Uncharacterized protein</fullName>
    </submittedName>
</protein>
<dbReference type="PANTHER" id="PTHR24106">
    <property type="entry name" value="NACHT, LRR AND CARD DOMAINS-CONTAINING"/>
    <property type="match status" value="1"/>
</dbReference>
<gene>
    <name evidence="3" type="ORF">M9458_044659</name>
</gene>
<comment type="caution">
    <text evidence="3">The sequence shown here is derived from an EMBL/GenBank/DDBJ whole genome shotgun (WGS) entry which is preliminary data.</text>
</comment>
<dbReference type="SUPFAM" id="SSF52047">
    <property type="entry name" value="RNI-like"/>
    <property type="match status" value="1"/>
</dbReference>
<dbReference type="InterPro" id="IPR051261">
    <property type="entry name" value="NLR"/>
</dbReference>
<organism evidence="3 4">
    <name type="scientific">Cirrhinus mrigala</name>
    <name type="common">Mrigala</name>
    <dbReference type="NCBI Taxonomy" id="683832"/>
    <lineage>
        <taxon>Eukaryota</taxon>
        <taxon>Metazoa</taxon>
        <taxon>Chordata</taxon>
        <taxon>Craniata</taxon>
        <taxon>Vertebrata</taxon>
        <taxon>Euteleostomi</taxon>
        <taxon>Actinopterygii</taxon>
        <taxon>Neopterygii</taxon>
        <taxon>Teleostei</taxon>
        <taxon>Ostariophysi</taxon>
        <taxon>Cypriniformes</taxon>
        <taxon>Cyprinidae</taxon>
        <taxon>Labeoninae</taxon>
        <taxon>Labeonini</taxon>
        <taxon>Cirrhinus</taxon>
    </lineage>
</organism>
<keyword evidence="4" id="KW-1185">Reference proteome</keyword>
<evidence type="ECO:0000313" key="4">
    <source>
        <dbReference type="Proteomes" id="UP001529510"/>
    </source>
</evidence>
<proteinExistence type="predicted"/>
<keyword evidence="1" id="KW-0433">Leucine-rich repeat</keyword>